<name>A0A8S1XW64_PAROT</name>
<organism evidence="2 3">
    <name type="scientific">Paramecium octaurelia</name>
    <dbReference type="NCBI Taxonomy" id="43137"/>
    <lineage>
        <taxon>Eukaryota</taxon>
        <taxon>Sar</taxon>
        <taxon>Alveolata</taxon>
        <taxon>Ciliophora</taxon>
        <taxon>Intramacronucleata</taxon>
        <taxon>Oligohymenophorea</taxon>
        <taxon>Peniculida</taxon>
        <taxon>Parameciidae</taxon>
        <taxon>Paramecium</taxon>
    </lineage>
</organism>
<dbReference type="AlphaFoldDB" id="A0A8S1XW64"/>
<dbReference type="PANTHER" id="PTHR11319">
    <property type="entry name" value="G PROTEIN-COUPLED RECEPTOR-RELATED"/>
    <property type="match status" value="1"/>
</dbReference>
<dbReference type="OrthoDB" id="77931at2759"/>
<keyword evidence="3" id="KW-1185">Reference proteome</keyword>
<proteinExistence type="predicted"/>
<gene>
    <name evidence="2" type="ORF">POCTA_138.1.T1350010</name>
</gene>
<evidence type="ECO:0000313" key="2">
    <source>
        <dbReference type="EMBL" id="CAD8205207.1"/>
    </source>
</evidence>
<evidence type="ECO:0000256" key="1">
    <source>
        <dbReference type="SAM" id="Phobius"/>
    </source>
</evidence>
<protein>
    <recommendedName>
        <fullName evidence="4">Transmembrane protein</fullName>
    </recommendedName>
</protein>
<reference evidence="2" key="1">
    <citation type="submission" date="2021-01" db="EMBL/GenBank/DDBJ databases">
        <authorList>
            <consortium name="Genoscope - CEA"/>
            <person name="William W."/>
        </authorList>
    </citation>
    <scope>NUCLEOTIDE SEQUENCE</scope>
</reference>
<comment type="caution">
    <text evidence="2">The sequence shown here is derived from an EMBL/GenBank/DDBJ whole genome shotgun (WGS) entry which is preliminary data.</text>
</comment>
<dbReference type="Proteomes" id="UP000683925">
    <property type="component" value="Unassembled WGS sequence"/>
</dbReference>
<dbReference type="EMBL" id="CAJJDP010000136">
    <property type="protein sequence ID" value="CAD8205207.1"/>
    <property type="molecule type" value="Genomic_DNA"/>
</dbReference>
<dbReference type="PANTHER" id="PTHR11319:SF35">
    <property type="entry name" value="OUTER MEMBRANE PROTEIN PMPC-RELATED"/>
    <property type="match status" value="1"/>
</dbReference>
<feature type="transmembrane region" description="Helical" evidence="1">
    <location>
        <begin position="370"/>
        <end position="395"/>
    </location>
</feature>
<keyword evidence="1" id="KW-1133">Transmembrane helix</keyword>
<keyword evidence="1" id="KW-0472">Membrane</keyword>
<keyword evidence="1" id="KW-0812">Transmembrane</keyword>
<evidence type="ECO:0000313" key="3">
    <source>
        <dbReference type="Proteomes" id="UP000683925"/>
    </source>
</evidence>
<sequence length="494" mass="58288">MEIPSKQLYFDNKTFETLAIKPYKIIEQGKVVWAQQLMISSNQQIKNYKIYIQQFQVFKSYISILSINFKNRLNEKMENLENSSCLIKTKVNFENKSITSNEKTVQNLYYDQDVKAFDLSQLSFSFDPYFQDNKILLIQLHCKSQDSEQQLEYYIYAKTLKCQQGEFYVDRGCYVCQSTQGFYSVTYNTTKCSIFDKEKFDSITSNKIKLLEGFWRPNSLSDFTERCVKNLNFCSGGLDVGNNLCIQGHLGGLCEECDNFDIRGYGMFYKNVALISIIITLRSIEKSNRLFSSLKIRQRFSKIIFKLDQDHESILIKMLLNYLWIFSVIFTFNTYFSFSLNFIELTSNSSYFMANNLDCYLSSIQNFELIYFRIIAMLSLIAIQFLIIWIGFVCYAKCKNQTLNNSILSNTLLYLFVSNYAALIKQNFKYILYIRSCFPIIWNKQSYALDYYFSCSRSWSNWDINPLYFIFFNVYEQGTTRLNQAKKAYLLFIQ</sequence>
<feature type="transmembrane region" description="Helical" evidence="1">
    <location>
        <begin position="322"/>
        <end position="343"/>
    </location>
</feature>
<accession>A0A8S1XW64</accession>
<feature type="transmembrane region" description="Helical" evidence="1">
    <location>
        <begin position="407"/>
        <end position="424"/>
    </location>
</feature>
<evidence type="ECO:0008006" key="4">
    <source>
        <dbReference type="Google" id="ProtNLM"/>
    </source>
</evidence>